<reference evidence="1 2" key="1">
    <citation type="journal article" date="2020" name="Phytopathology">
        <title>Genome Sequence Resources of Colletotrichum truncatum, C. plurivorum, C. musicola, and C. sojae: Four Species Pathogenic to Soybean (Glycine max).</title>
        <authorList>
            <person name="Rogerio F."/>
            <person name="Boufleur T.R."/>
            <person name="Ciampi-Guillardi M."/>
            <person name="Sukno S.A."/>
            <person name="Thon M.R."/>
            <person name="Massola Junior N.S."/>
            <person name="Baroncelli R."/>
        </authorList>
    </citation>
    <scope>NUCLEOTIDE SEQUENCE [LARGE SCALE GENOMIC DNA]</scope>
    <source>
        <strain evidence="1 2">CMES1059</strain>
    </source>
</reference>
<evidence type="ECO:0000313" key="2">
    <source>
        <dbReference type="Proteomes" id="UP000805649"/>
    </source>
</evidence>
<sequence length="179" mass="20020">MEIHGVVSLRLTIVFTSGVGSVDSQKFDKLKHYVSRYSDIRPSDINNDSPVVVSQQTLETTLAYLGISADRVRSESYSSGKFATLVGCQVAGSTDQHHSSKRSIIDTSKWTTAADELQPVIDRIKSSIQRLNHQWQILDDAQKRLKRLAASTLDEVDWDDPVVRIQSELDLFDSEEADP</sequence>
<evidence type="ECO:0000313" key="1">
    <source>
        <dbReference type="EMBL" id="KAL0930263.1"/>
    </source>
</evidence>
<protein>
    <submittedName>
        <fullName evidence="1">Uncharacterized protein</fullName>
    </submittedName>
</protein>
<keyword evidence="2" id="KW-1185">Reference proteome</keyword>
<accession>A0ACC3YEH0</accession>
<gene>
    <name evidence="1" type="ORF">CTRU02_214338</name>
</gene>
<dbReference type="Proteomes" id="UP000805649">
    <property type="component" value="Unassembled WGS sequence"/>
</dbReference>
<comment type="caution">
    <text evidence="1">The sequence shown here is derived from an EMBL/GenBank/DDBJ whole genome shotgun (WGS) entry which is preliminary data.</text>
</comment>
<name>A0ACC3YEH0_COLTU</name>
<proteinExistence type="predicted"/>
<organism evidence="1 2">
    <name type="scientific">Colletotrichum truncatum</name>
    <name type="common">Anthracnose fungus</name>
    <name type="synonym">Colletotrichum capsici</name>
    <dbReference type="NCBI Taxonomy" id="5467"/>
    <lineage>
        <taxon>Eukaryota</taxon>
        <taxon>Fungi</taxon>
        <taxon>Dikarya</taxon>
        <taxon>Ascomycota</taxon>
        <taxon>Pezizomycotina</taxon>
        <taxon>Sordariomycetes</taxon>
        <taxon>Hypocreomycetidae</taxon>
        <taxon>Glomerellales</taxon>
        <taxon>Glomerellaceae</taxon>
        <taxon>Colletotrichum</taxon>
        <taxon>Colletotrichum truncatum species complex</taxon>
    </lineage>
</organism>
<dbReference type="EMBL" id="VUJX02000011">
    <property type="protein sequence ID" value="KAL0930263.1"/>
    <property type="molecule type" value="Genomic_DNA"/>
</dbReference>